<dbReference type="RefSeq" id="XP_016586864.1">
    <property type="nucleotide sequence ID" value="XM_016736392.1"/>
</dbReference>
<proteinExistence type="predicted"/>
<accession>A0A0F2M397</accession>
<reference evidence="2 3" key="1">
    <citation type="journal article" date="2014" name="BMC Genomics">
        <title>Comparative genomics of the major fungal agents of human and animal Sporotrichosis: Sporothrix schenckii and Sporothrix brasiliensis.</title>
        <authorList>
            <person name="Teixeira M.M."/>
            <person name="de Almeida L.G."/>
            <person name="Kubitschek-Barreira P."/>
            <person name="Alves F.L."/>
            <person name="Kioshima E.S."/>
            <person name="Abadio A.K."/>
            <person name="Fernandes L."/>
            <person name="Derengowski L.S."/>
            <person name="Ferreira K.S."/>
            <person name="Souza R.C."/>
            <person name="Ruiz J.C."/>
            <person name="de Andrade N.C."/>
            <person name="Paes H.C."/>
            <person name="Nicola A.M."/>
            <person name="Albuquerque P."/>
            <person name="Gerber A.L."/>
            <person name="Martins V.P."/>
            <person name="Peconick L.D."/>
            <person name="Neto A.V."/>
            <person name="Chaucanez C.B."/>
            <person name="Silva P.A."/>
            <person name="Cunha O.L."/>
            <person name="de Oliveira F.F."/>
            <person name="dos Santos T.C."/>
            <person name="Barros A.L."/>
            <person name="Soares M.A."/>
            <person name="de Oliveira L.M."/>
            <person name="Marini M.M."/>
            <person name="Villalobos-Duno H."/>
            <person name="Cunha M.M."/>
            <person name="de Hoog S."/>
            <person name="da Silveira J.F."/>
            <person name="Henrissat B."/>
            <person name="Nino-Vega G.A."/>
            <person name="Cisalpino P.S."/>
            <person name="Mora-Montes H.M."/>
            <person name="Almeida S.R."/>
            <person name="Stajich J.E."/>
            <person name="Lopes-Bezerra L.M."/>
            <person name="Vasconcelos A.T."/>
            <person name="Felipe M.S."/>
        </authorList>
    </citation>
    <scope>NUCLEOTIDE SEQUENCE [LARGE SCALE GENOMIC DNA]</scope>
    <source>
        <strain evidence="2 3">1099-18</strain>
    </source>
</reference>
<dbReference type="Proteomes" id="UP000033710">
    <property type="component" value="Unassembled WGS sequence"/>
</dbReference>
<reference evidence="2 3" key="2">
    <citation type="journal article" date="2015" name="Eukaryot. Cell">
        <title>Asexual propagation of a virulent clone complex in a human and feline outbreak of sporotrichosis.</title>
        <authorList>
            <person name="Teixeira Mde M."/>
            <person name="Rodrigues A.M."/>
            <person name="Tsui C.K."/>
            <person name="de Almeida L.G."/>
            <person name="Van Diepeningen A.D."/>
            <person name="van den Ende B.G."/>
            <person name="Fernandes G.F."/>
            <person name="Kano R."/>
            <person name="Hamelin R.C."/>
            <person name="Lopes-Bezerra L.M."/>
            <person name="Vasconcelos A.T."/>
            <person name="de Hoog S."/>
            <person name="de Camargo Z.P."/>
            <person name="Felipe M.S."/>
        </authorList>
    </citation>
    <scope>NUCLEOTIDE SEQUENCE [LARGE SCALE GENOMIC DNA]</scope>
    <source>
        <strain evidence="2 3">1099-18</strain>
    </source>
</reference>
<evidence type="ECO:0000313" key="2">
    <source>
        <dbReference type="EMBL" id="KJR84188.1"/>
    </source>
</evidence>
<dbReference type="GeneID" id="27671669"/>
<protein>
    <submittedName>
        <fullName evidence="2">Uncharacterized protein</fullName>
    </submittedName>
</protein>
<comment type="caution">
    <text evidence="2">The sequence shown here is derived from an EMBL/GenBank/DDBJ whole genome shotgun (WGS) entry which is preliminary data.</text>
</comment>
<name>A0A0F2M397_SPOSC</name>
<dbReference type="KEGG" id="ssck:SPSK_09823"/>
<dbReference type="EMBL" id="AXCR01000007">
    <property type="protein sequence ID" value="KJR84188.1"/>
    <property type="molecule type" value="Genomic_DNA"/>
</dbReference>
<dbReference type="AlphaFoldDB" id="A0A0F2M397"/>
<gene>
    <name evidence="2" type="ORF">SPSK_09823</name>
</gene>
<evidence type="ECO:0000313" key="3">
    <source>
        <dbReference type="Proteomes" id="UP000033710"/>
    </source>
</evidence>
<organism evidence="2 3">
    <name type="scientific">Sporothrix schenckii 1099-18</name>
    <dbReference type="NCBI Taxonomy" id="1397361"/>
    <lineage>
        <taxon>Eukaryota</taxon>
        <taxon>Fungi</taxon>
        <taxon>Dikarya</taxon>
        <taxon>Ascomycota</taxon>
        <taxon>Pezizomycotina</taxon>
        <taxon>Sordariomycetes</taxon>
        <taxon>Sordariomycetidae</taxon>
        <taxon>Ophiostomatales</taxon>
        <taxon>Ophiostomataceae</taxon>
        <taxon>Sporothrix</taxon>
    </lineage>
</organism>
<dbReference type="VEuPathDB" id="FungiDB:SPSK_09823"/>
<feature type="region of interest" description="Disordered" evidence="1">
    <location>
        <begin position="152"/>
        <end position="177"/>
    </location>
</feature>
<sequence length="177" mass="19552">MTSPLDNVIIGAVVATAERATANSDLEAGRPLALSFVLNASKGAARNKLSRWLRSSLDDKQWVPLRMRHEANLARAINNAERLYFAADEAHDAALRRNQQLIMAGEERRIKFRRLCEAYQDLKAASTMLQALVIESKLQRFEISLVRDDVAREFPPAPPPAPAGGDLPGEAHEEVQG</sequence>
<evidence type="ECO:0000256" key="1">
    <source>
        <dbReference type="SAM" id="MobiDB-lite"/>
    </source>
</evidence>